<evidence type="ECO:0000313" key="3">
    <source>
        <dbReference type="Proteomes" id="UP000249910"/>
    </source>
</evidence>
<proteinExistence type="predicted"/>
<dbReference type="InterPro" id="IPR007685">
    <property type="entry name" value="RelA_SpoT"/>
</dbReference>
<feature type="domain" description="RelA/SpoT" evidence="1">
    <location>
        <begin position="35"/>
        <end position="101"/>
    </location>
</feature>
<evidence type="ECO:0000259" key="1">
    <source>
        <dbReference type="Pfam" id="PF04607"/>
    </source>
</evidence>
<organism evidence="2 3">
    <name type="scientific">Francisella halioticida</name>
    <dbReference type="NCBI Taxonomy" id="549298"/>
    <lineage>
        <taxon>Bacteria</taxon>
        <taxon>Pseudomonadati</taxon>
        <taxon>Pseudomonadota</taxon>
        <taxon>Gammaproteobacteria</taxon>
        <taxon>Thiotrichales</taxon>
        <taxon>Francisellaceae</taxon>
        <taxon>Francisella</taxon>
    </lineage>
</organism>
<evidence type="ECO:0000313" key="2">
    <source>
        <dbReference type="EMBL" id="ASG67687.1"/>
    </source>
</evidence>
<dbReference type="EMBL" id="CP022132">
    <property type="protein sequence ID" value="ASG67687.1"/>
    <property type="molecule type" value="Genomic_DNA"/>
</dbReference>
<accession>A0ABN5AZS2</accession>
<reference evidence="2 3" key="1">
    <citation type="submission" date="2017-06" db="EMBL/GenBank/DDBJ databases">
        <title>Complete genome of Francisella halioticida.</title>
        <authorList>
            <person name="Sjodin A."/>
        </authorList>
    </citation>
    <scope>NUCLEOTIDE SEQUENCE [LARGE SCALE GENOMIC DNA]</scope>
    <source>
        <strain evidence="2 3">DSM 23729</strain>
    </source>
</reference>
<dbReference type="PANTHER" id="PTHR41773">
    <property type="entry name" value="GTP PYROPHOSPHATASE-RELATED"/>
    <property type="match status" value="1"/>
</dbReference>
<dbReference type="Gene3D" id="3.30.460.10">
    <property type="entry name" value="Beta Polymerase, domain 2"/>
    <property type="match status" value="1"/>
</dbReference>
<dbReference type="Pfam" id="PF04607">
    <property type="entry name" value="RelA_SpoT"/>
    <property type="match status" value="1"/>
</dbReference>
<dbReference type="SUPFAM" id="SSF81301">
    <property type="entry name" value="Nucleotidyltransferase"/>
    <property type="match status" value="1"/>
</dbReference>
<dbReference type="PANTHER" id="PTHR41773:SF1">
    <property type="entry name" value="RELA_SPOT DOMAIN-CONTAINING PROTEIN"/>
    <property type="match status" value="1"/>
</dbReference>
<protein>
    <recommendedName>
        <fullName evidence="1">RelA/SpoT domain-containing protein</fullName>
    </recommendedName>
</protein>
<dbReference type="Proteomes" id="UP000249910">
    <property type="component" value="Chromosome"/>
</dbReference>
<keyword evidence="3" id="KW-1185">Reference proteome</keyword>
<sequence length="125" mass="15061">MISDYLSRIDDFKSTASYLANTLQQYDNVHSVRWRVKDPAHLLRKIVRKKKEANKKYADISVKNYLKIITDLIGIRALHLFKNEWEDIYHYINQKYETYEKIVYIRKGDNEVAEPKDYNVPRKSY</sequence>
<gene>
    <name evidence="2" type="ORF">CDV26_04125</name>
</gene>
<dbReference type="InterPro" id="IPR043519">
    <property type="entry name" value="NT_sf"/>
</dbReference>
<name>A0ABN5AZS2_9GAMM</name>